<dbReference type="GO" id="GO:0003677">
    <property type="term" value="F:DNA binding"/>
    <property type="evidence" value="ECO:0007669"/>
    <property type="project" value="InterPro"/>
</dbReference>
<dbReference type="OrthoDB" id="21336at10239"/>
<dbReference type="SUPFAM" id="SSF54171">
    <property type="entry name" value="DNA-binding domain"/>
    <property type="match status" value="1"/>
</dbReference>
<dbReference type="Proteomes" id="UP000201874">
    <property type="component" value="Segment"/>
</dbReference>
<dbReference type="InterPro" id="IPR016177">
    <property type="entry name" value="DNA-bd_dom_sf"/>
</dbReference>
<keyword evidence="2" id="KW-0540">Nuclease</keyword>
<dbReference type="EMBL" id="JQ182736">
    <property type="protein sequence ID" value="AFM76575.1"/>
    <property type="molecule type" value="Genomic_DNA"/>
</dbReference>
<dbReference type="Pfam" id="PF13392">
    <property type="entry name" value="HNH_3"/>
    <property type="match status" value="1"/>
</dbReference>
<organism evidence="2 3">
    <name type="scientific">Enterobacteria phage vB_EcoS_Rogue1</name>
    <dbReference type="NCBI Taxonomy" id="1147155"/>
    <lineage>
        <taxon>Viruses</taxon>
        <taxon>Duplodnaviria</taxon>
        <taxon>Heunggongvirae</taxon>
        <taxon>Uroviricota</taxon>
        <taxon>Caudoviricetes</taxon>
        <taxon>Drexlerviridae</taxon>
        <taxon>Rogunavirinae</taxon>
        <taxon>Rogunavirus</taxon>
        <taxon>Rogunavirus rogue1</taxon>
    </lineage>
</organism>
<name>K7PL64_9CAUD</name>
<protein>
    <submittedName>
        <fullName evidence="2">Putative HNH endonuclease</fullName>
    </submittedName>
</protein>
<keyword evidence="3" id="KW-1185">Reference proteome</keyword>
<dbReference type="InterPro" id="IPR003615">
    <property type="entry name" value="HNH_nuc"/>
</dbReference>
<dbReference type="InterPro" id="IPR044925">
    <property type="entry name" value="His-Me_finger_sf"/>
</dbReference>
<dbReference type="Gene3D" id="3.90.75.20">
    <property type="match status" value="1"/>
</dbReference>
<evidence type="ECO:0000313" key="2">
    <source>
        <dbReference type="EMBL" id="AFM76575.1"/>
    </source>
</evidence>
<dbReference type="KEGG" id="vg:14182178"/>
<evidence type="ECO:0000259" key="1">
    <source>
        <dbReference type="Pfam" id="PF13392"/>
    </source>
</evidence>
<dbReference type="GeneID" id="14182178"/>
<dbReference type="RefSeq" id="YP_007112225.1">
    <property type="nucleotide sequence ID" value="NC_019718.1"/>
</dbReference>
<dbReference type="SUPFAM" id="SSF54060">
    <property type="entry name" value="His-Me finger endonucleases"/>
    <property type="match status" value="1"/>
</dbReference>
<keyword evidence="2" id="KW-0378">Hydrolase</keyword>
<sequence>MNYNDYFAYDDGKIFWTSKTTDMAHNIRLGDEAGTCNGLGYKRVMLFGKHTMVHHIVWIMHGNEIPKGMEVDHLDHDRRNNRIENLRLVDRGVNMRNKSTYRNSKTGHHGVTIRPDSGKYRAKITINKKVINLGTFDSIDDAISARKDAEVKYGFHANHGV</sequence>
<dbReference type="GO" id="GO:0003700">
    <property type="term" value="F:DNA-binding transcription factor activity"/>
    <property type="evidence" value="ECO:0007669"/>
    <property type="project" value="InterPro"/>
</dbReference>
<reference evidence="3" key="1">
    <citation type="submission" date="2011-12" db="EMBL/GenBank/DDBJ databases">
        <authorList>
            <person name="Kropinski A.M."/>
            <person name="Lingohr E.J."/>
            <person name="Johnson R.P."/>
        </authorList>
    </citation>
    <scope>NUCLEOTIDE SEQUENCE [LARGE SCALE GENOMIC DNA]</scope>
</reference>
<feature type="domain" description="HNH nuclease" evidence="1">
    <location>
        <begin position="52"/>
        <end position="96"/>
    </location>
</feature>
<dbReference type="InterPro" id="IPR036955">
    <property type="entry name" value="AP2/ERF_dom_sf"/>
</dbReference>
<keyword evidence="2" id="KW-0255">Endonuclease</keyword>
<dbReference type="GO" id="GO:0004519">
    <property type="term" value="F:endonuclease activity"/>
    <property type="evidence" value="ECO:0007669"/>
    <property type="project" value="UniProtKB-KW"/>
</dbReference>
<evidence type="ECO:0000313" key="3">
    <source>
        <dbReference type="Proteomes" id="UP000201874"/>
    </source>
</evidence>
<dbReference type="Gene3D" id="3.30.730.10">
    <property type="entry name" value="AP2/ERF domain"/>
    <property type="match status" value="1"/>
</dbReference>
<accession>K7PL64</accession>
<proteinExistence type="predicted"/>
<gene>
    <name evidence="2" type="ORF">Rogue1_0023</name>
</gene>